<dbReference type="EMBL" id="BAABUK010000014">
    <property type="protein sequence ID" value="GAA5812883.1"/>
    <property type="molecule type" value="Genomic_DNA"/>
</dbReference>
<organism evidence="1 2">
    <name type="scientific">Mucor flavus</name>
    <dbReference type="NCBI Taxonomy" id="439312"/>
    <lineage>
        <taxon>Eukaryota</taxon>
        <taxon>Fungi</taxon>
        <taxon>Fungi incertae sedis</taxon>
        <taxon>Mucoromycota</taxon>
        <taxon>Mucoromycotina</taxon>
        <taxon>Mucoromycetes</taxon>
        <taxon>Mucorales</taxon>
        <taxon>Mucorineae</taxon>
        <taxon>Mucoraceae</taxon>
        <taxon>Mucor</taxon>
    </lineage>
</organism>
<proteinExistence type="predicted"/>
<evidence type="ECO:0000313" key="2">
    <source>
        <dbReference type="Proteomes" id="UP001473302"/>
    </source>
</evidence>
<protein>
    <submittedName>
        <fullName evidence="1">Uncharacterized protein</fullName>
    </submittedName>
</protein>
<gene>
    <name evidence="1" type="ORF">MFLAVUS_006342</name>
</gene>
<name>A0ABP9Z1A5_9FUNG</name>
<keyword evidence="2" id="KW-1185">Reference proteome</keyword>
<comment type="caution">
    <text evidence="1">The sequence shown here is derived from an EMBL/GenBank/DDBJ whole genome shotgun (WGS) entry which is preliminary data.</text>
</comment>
<sequence length="62" mass="7273">MIDQPEQSESATSSEELVYRTFSVSVNKIFRADLHNSIKVEVKEKLQRKRVPRILQMNRAIK</sequence>
<reference evidence="1 2" key="1">
    <citation type="submission" date="2024-04" db="EMBL/GenBank/DDBJ databases">
        <title>genome sequences of Mucor flavus KT1a and Helicostylum pulchrum KT1b strains isolated from the surface of a dry-aged beef.</title>
        <authorList>
            <person name="Toyotome T."/>
            <person name="Hosono M."/>
            <person name="Torimaru M."/>
            <person name="Fukuda K."/>
            <person name="Mikami N."/>
        </authorList>
    </citation>
    <scope>NUCLEOTIDE SEQUENCE [LARGE SCALE GENOMIC DNA]</scope>
    <source>
        <strain evidence="1 2">KT1a</strain>
    </source>
</reference>
<dbReference type="Proteomes" id="UP001473302">
    <property type="component" value="Unassembled WGS sequence"/>
</dbReference>
<accession>A0ABP9Z1A5</accession>
<evidence type="ECO:0000313" key="1">
    <source>
        <dbReference type="EMBL" id="GAA5812883.1"/>
    </source>
</evidence>